<evidence type="ECO:0000256" key="6">
    <source>
        <dbReference type="ARBA" id="ARBA00023004"/>
    </source>
</evidence>
<evidence type="ECO:0000256" key="2">
    <source>
        <dbReference type="ARBA" id="ARBA00022559"/>
    </source>
</evidence>
<comment type="similarity">
    <text evidence="7">Belongs to the chloroperoxidase family.</text>
</comment>
<dbReference type="PANTHER" id="PTHR33577">
    <property type="entry name" value="STERIGMATOCYSTIN BIOSYNTHESIS PEROXIDASE STCC-RELATED"/>
    <property type="match status" value="1"/>
</dbReference>
<evidence type="ECO:0000313" key="11">
    <source>
        <dbReference type="Proteomes" id="UP000800040"/>
    </source>
</evidence>
<dbReference type="SUPFAM" id="SSF47571">
    <property type="entry name" value="Cloroperoxidase"/>
    <property type="match status" value="1"/>
</dbReference>
<evidence type="ECO:0000259" key="9">
    <source>
        <dbReference type="PROSITE" id="PS51405"/>
    </source>
</evidence>
<name>A0A6A5K7S5_9PLEO</name>
<evidence type="ECO:0000256" key="5">
    <source>
        <dbReference type="ARBA" id="ARBA00023002"/>
    </source>
</evidence>
<dbReference type="Pfam" id="PF01328">
    <property type="entry name" value="Peroxidase_2"/>
    <property type="match status" value="1"/>
</dbReference>
<evidence type="ECO:0000256" key="3">
    <source>
        <dbReference type="ARBA" id="ARBA00022617"/>
    </source>
</evidence>
<keyword evidence="2 10" id="KW-0575">Peroxidase</keyword>
<dbReference type="PANTHER" id="PTHR33577:SF7">
    <property type="entry name" value="HEME HALOPEROXIDASE FAMILY PROFILE DOMAIN-CONTAINING PROTEIN"/>
    <property type="match status" value="1"/>
</dbReference>
<keyword evidence="3" id="KW-0349">Heme</keyword>
<dbReference type="Proteomes" id="UP000800040">
    <property type="component" value="Unassembled WGS sequence"/>
</dbReference>
<evidence type="ECO:0000256" key="7">
    <source>
        <dbReference type="ARBA" id="ARBA00025795"/>
    </source>
</evidence>
<dbReference type="OrthoDB" id="407298at2759"/>
<keyword evidence="8" id="KW-0732">Signal</keyword>
<dbReference type="GO" id="GO:0046872">
    <property type="term" value="F:metal ion binding"/>
    <property type="evidence" value="ECO:0007669"/>
    <property type="project" value="UniProtKB-KW"/>
</dbReference>
<protein>
    <submittedName>
        <fullName evidence="10">Cloroperoxidase</fullName>
    </submittedName>
</protein>
<dbReference type="EMBL" id="ML975446">
    <property type="protein sequence ID" value="KAF1829383.1"/>
    <property type="molecule type" value="Genomic_DNA"/>
</dbReference>
<keyword evidence="4" id="KW-0479">Metal-binding</keyword>
<evidence type="ECO:0000256" key="4">
    <source>
        <dbReference type="ARBA" id="ARBA00022723"/>
    </source>
</evidence>
<dbReference type="InterPro" id="IPR036851">
    <property type="entry name" value="Chloroperoxidase-like_sf"/>
</dbReference>
<feature type="domain" description="Heme haloperoxidase family profile" evidence="9">
    <location>
        <begin position="21"/>
        <end position="229"/>
    </location>
</feature>
<keyword evidence="11" id="KW-1185">Reference proteome</keyword>
<feature type="signal peptide" evidence="8">
    <location>
        <begin position="1"/>
        <end position="16"/>
    </location>
</feature>
<keyword evidence="5" id="KW-0560">Oxidoreductase</keyword>
<evidence type="ECO:0000313" key="10">
    <source>
        <dbReference type="EMBL" id="KAF1829383.1"/>
    </source>
</evidence>
<comment type="cofactor">
    <cofactor evidence="1">
        <name>heme b</name>
        <dbReference type="ChEBI" id="CHEBI:60344"/>
    </cofactor>
</comment>
<accession>A0A6A5K7S5</accession>
<reference evidence="10" key="1">
    <citation type="submission" date="2020-01" db="EMBL/GenBank/DDBJ databases">
        <authorList>
            <consortium name="DOE Joint Genome Institute"/>
            <person name="Haridas S."/>
            <person name="Albert R."/>
            <person name="Binder M."/>
            <person name="Bloem J."/>
            <person name="Labutti K."/>
            <person name="Salamov A."/>
            <person name="Andreopoulos B."/>
            <person name="Baker S.E."/>
            <person name="Barry K."/>
            <person name="Bills G."/>
            <person name="Bluhm B.H."/>
            <person name="Cannon C."/>
            <person name="Castanera R."/>
            <person name="Culley D.E."/>
            <person name="Daum C."/>
            <person name="Ezra D."/>
            <person name="Gonzalez J.B."/>
            <person name="Henrissat B."/>
            <person name="Kuo A."/>
            <person name="Liang C."/>
            <person name="Lipzen A."/>
            <person name="Lutzoni F."/>
            <person name="Magnuson J."/>
            <person name="Mondo S."/>
            <person name="Nolan M."/>
            <person name="Ohm R."/>
            <person name="Pangilinan J."/>
            <person name="Park H.-J."/>
            <person name="Ramirez L."/>
            <person name="Alfaro M."/>
            <person name="Sun H."/>
            <person name="Tritt A."/>
            <person name="Yoshinaga Y."/>
            <person name="Zwiers L.-H."/>
            <person name="Turgeon B.G."/>
            <person name="Goodwin S.B."/>
            <person name="Spatafora J.W."/>
            <person name="Crous P.W."/>
            <person name="Grigoriev I.V."/>
        </authorList>
    </citation>
    <scope>NUCLEOTIDE SEQUENCE</scope>
    <source>
        <strain evidence="10">P77</strain>
    </source>
</reference>
<dbReference type="InterPro" id="IPR000028">
    <property type="entry name" value="Chloroperoxidase"/>
</dbReference>
<organism evidence="10 11">
    <name type="scientific">Decorospora gaudefroyi</name>
    <dbReference type="NCBI Taxonomy" id="184978"/>
    <lineage>
        <taxon>Eukaryota</taxon>
        <taxon>Fungi</taxon>
        <taxon>Dikarya</taxon>
        <taxon>Ascomycota</taxon>
        <taxon>Pezizomycotina</taxon>
        <taxon>Dothideomycetes</taxon>
        <taxon>Pleosporomycetidae</taxon>
        <taxon>Pleosporales</taxon>
        <taxon>Pleosporineae</taxon>
        <taxon>Pleosporaceae</taxon>
        <taxon>Decorospora</taxon>
    </lineage>
</organism>
<dbReference type="Gene3D" id="1.10.489.10">
    <property type="entry name" value="Chloroperoxidase-like"/>
    <property type="match status" value="1"/>
</dbReference>
<proteinExistence type="inferred from homology"/>
<dbReference type="PROSITE" id="PS51405">
    <property type="entry name" value="HEME_HALOPEROXIDASE"/>
    <property type="match status" value="1"/>
</dbReference>
<feature type="chain" id="PRO_5025499916" evidence="8">
    <location>
        <begin position="17"/>
        <end position="259"/>
    </location>
</feature>
<sequence length="259" mass="28444">MRISLSLAVLLGVGEASTPGSLWSWHPPTAKDSRGPCPMLNTLANHEFLPHTGRDFTQDDIVNALKTGLNFSDELGTFLFEQGLKTNTAENATTWGLDTLSTHNILEHDASLSRADHEYANDAVTFNATVFEQTSSYWTGDLINIQMAADARLARIVDSLKYNPEFSLSATGAQFGAGEGAAYLIVFGNRTEVTARKDVVRSFFENERLPTDMGWTIPSPAITIKELFEVKDAIIAATRFEVEGVEKMKRAHGILDKGF</sequence>
<evidence type="ECO:0000256" key="1">
    <source>
        <dbReference type="ARBA" id="ARBA00001970"/>
    </source>
</evidence>
<gene>
    <name evidence="10" type="ORF">BDW02DRAFT_574013</name>
</gene>
<keyword evidence="6" id="KW-0408">Iron</keyword>
<evidence type="ECO:0000256" key="8">
    <source>
        <dbReference type="SAM" id="SignalP"/>
    </source>
</evidence>
<dbReference type="AlphaFoldDB" id="A0A6A5K7S5"/>
<dbReference type="GO" id="GO:0004601">
    <property type="term" value="F:peroxidase activity"/>
    <property type="evidence" value="ECO:0007669"/>
    <property type="project" value="UniProtKB-KW"/>
</dbReference>